<accession>A0A1I7W828</accession>
<feature type="transmembrane region" description="Helical" evidence="1">
    <location>
        <begin position="12"/>
        <end position="28"/>
    </location>
</feature>
<keyword evidence="1" id="KW-0812">Transmembrane</keyword>
<evidence type="ECO:0000313" key="3">
    <source>
        <dbReference type="WBParaSite" id="Hba_00788"/>
    </source>
</evidence>
<dbReference type="WBParaSite" id="Hba_00788">
    <property type="protein sequence ID" value="Hba_00788"/>
    <property type="gene ID" value="Hba_00788"/>
</dbReference>
<dbReference type="Proteomes" id="UP000095283">
    <property type="component" value="Unplaced"/>
</dbReference>
<evidence type="ECO:0000313" key="2">
    <source>
        <dbReference type="Proteomes" id="UP000095283"/>
    </source>
</evidence>
<keyword evidence="1" id="KW-0472">Membrane</keyword>
<reference evidence="3" key="1">
    <citation type="submission" date="2016-11" db="UniProtKB">
        <authorList>
            <consortium name="WormBaseParasite"/>
        </authorList>
    </citation>
    <scope>IDENTIFICATION</scope>
</reference>
<name>A0A1I7W828_HETBA</name>
<protein>
    <submittedName>
        <fullName evidence="3">Ovule protein</fullName>
    </submittedName>
</protein>
<organism evidence="2 3">
    <name type="scientific">Heterorhabditis bacteriophora</name>
    <name type="common">Entomopathogenic nematode worm</name>
    <dbReference type="NCBI Taxonomy" id="37862"/>
    <lineage>
        <taxon>Eukaryota</taxon>
        <taxon>Metazoa</taxon>
        <taxon>Ecdysozoa</taxon>
        <taxon>Nematoda</taxon>
        <taxon>Chromadorea</taxon>
        <taxon>Rhabditida</taxon>
        <taxon>Rhabditina</taxon>
        <taxon>Rhabditomorpha</taxon>
        <taxon>Strongyloidea</taxon>
        <taxon>Heterorhabditidae</taxon>
        <taxon>Heterorhabditis</taxon>
    </lineage>
</organism>
<dbReference type="AlphaFoldDB" id="A0A1I7W828"/>
<sequence length="58" mass="7236">MCGFFLLYCWCWYVKIIFITACIVAFYMHKMYRSIKRVVLPVAIFKLYLYRRDLCKFF</sequence>
<proteinExistence type="predicted"/>
<evidence type="ECO:0000256" key="1">
    <source>
        <dbReference type="SAM" id="Phobius"/>
    </source>
</evidence>
<keyword evidence="1" id="KW-1133">Transmembrane helix</keyword>
<keyword evidence="2" id="KW-1185">Reference proteome</keyword>